<name>A0ABW4HWG6_9BACI</name>
<dbReference type="Proteomes" id="UP001597221">
    <property type="component" value="Unassembled WGS sequence"/>
</dbReference>
<dbReference type="Gene3D" id="3.40.50.300">
    <property type="entry name" value="P-loop containing nucleotide triphosphate hydrolases"/>
    <property type="match status" value="1"/>
</dbReference>
<dbReference type="PANTHER" id="PTHR37816:SF3">
    <property type="entry name" value="MODULATES DNA TOPOLOGY"/>
    <property type="match status" value="1"/>
</dbReference>
<reference evidence="2" key="1">
    <citation type="journal article" date="2019" name="Int. J. Syst. Evol. Microbiol.">
        <title>The Global Catalogue of Microorganisms (GCM) 10K type strain sequencing project: providing services to taxonomists for standard genome sequencing and annotation.</title>
        <authorList>
            <consortium name="The Broad Institute Genomics Platform"/>
            <consortium name="The Broad Institute Genome Sequencing Center for Infectious Disease"/>
            <person name="Wu L."/>
            <person name="Ma J."/>
        </authorList>
    </citation>
    <scope>NUCLEOTIDE SEQUENCE [LARGE SCALE GENOMIC DNA]</scope>
    <source>
        <strain evidence="2">CGMCC 1.12376</strain>
    </source>
</reference>
<dbReference type="SUPFAM" id="SSF52540">
    <property type="entry name" value="P-loop containing nucleoside triphosphate hydrolases"/>
    <property type="match status" value="1"/>
</dbReference>
<dbReference type="InterPro" id="IPR052922">
    <property type="entry name" value="Cytidylate_Kinase-2"/>
</dbReference>
<sequence length="169" mass="19660">MKKVAIIGSGGAGKSTLARQLSEKIGIPVYHLDAILWKPNWVMTSKTEQRMIQNELITRESWIIDGNYGSTLDIRLNAADTIIYLDLPRTVCLYRAIKRRFQYRNRTRPDMAADCKEKLDMEFLKWIWNYPKVKRPAILAMLKELSNEKNVIILSSRKEIKRFIENGDS</sequence>
<accession>A0ABW4HWG6</accession>
<protein>
    <submittedName>
        <fullName evidence="1">DNA topology modulation protein</fullName>
    </submittedName>
</protein>
<dbReference type="InterPro" id="IPR027417">
    <property type="entry name" value="P-loop_NTPase"/>
</dbReference>
<comment type="caution">
    <text evidence="1">The sequence shown here is derived from an EMBL/GenBank/DDBJ whole genome shotgun (WGS) entry which is preliminary data.</text>
</comment>
<dbReference type="PANTHER" id="PTHR37816">
    <property type="entry name" value="YALI0E33011P"/>
    <property type="match status" value="1"/>
</dbReference>
<gene>
    <name evidence="1" type="ORF">ACFSBH_17755</name>
</gene>
<proteinExistence type="predicted"/>
<keyword evidence="2" id="KW-1185">Reference proteome</keyword>
<evidence type="ECO:0000313" key="1">
    <source>
        <dbReference type="EMBL" id="MFD1609466.1"/>
    </source>
</evidence>
<evidence type="ECO:0000313" key="2">
    <source>
        <dbReference type="Proteomes" id="UP001597221"/>
    </source>
</evidence>
<dbReference type="NCBIfam" id="NF005994">
    <property type="entry name" value="PRK08118.1"/>
    <property type="match status" value="1"/>
</dbReference>
<dbReference type="RefSeq" id="WP_251515449.1">
    <property type="nucleotide sequence ID" value="NZ_JAMBON010000025.1"/>
</dbReference>
<dbReference type="EMBL" id="JBHUDE010000157">
    <property type="protein sequence ID" value="MFD1609466.1"/>
    <property type="molecule type" value="Genomic_DNA"/>
</dbReference>
<organism evidence="1 2">
    <name type="scientific">Oceanobacillus luteolus</name>
    <dbReference type="NCBI Taxonomy" id="1274358"/>
    <lineage>
        <taxon>Bacteria</taxon>
        <taxon>Bacillati</taxon>
        <taxon>Bacillota</taxon>
        <taxon>Bacilli</taxon>
        <taxon>Bacillales</taxon>
        <taxon>Bacillaceae</taxon>
        <taxon>Oceanobacillus</taxon>
    </lineage>
</organism>